<name>S5VZR1_9CAUD</name>
<reference evidence="1 2" key="1">
    <citation type="journal article" date="2014" name="Genome Announc.">
        <title>Complete Genome Sequence of the Novel Giant Pseudomonas Phage PaBG.</title>
        <authorList>
            <person name="Sykilinda N.N."/>
            <person name="Bondar A.A."/>
            <person name="Gorshkova A.S."/>
            <person name="Kurochkina L.P."/>
            <person name="Kulikov E.E."/>
            <person name="Shneider M.M."/>
            <person name="Kadykov V.A."/>
            <person name="Solovjeva N.V."/>
            <person name="Kabilov M.R."/>
            <person name="Mesyanzhinov V.V."/>
            <person name="Vlassov V.V."/>
            <person name="Drukker V.V."/>
            <person name="Miroshnikov K.A."/>
        </authorList>
    </citation>
    <scope>NUCLEOTIDE SEQUENCE [LARGE SCALE GENOMIC DNA]</scope>
</reference>
<organism evidence="1 2">
    <name type="scientific">Pseudomonas phage PaBG</name>
    <dbReference type="NCBI Taxonomy" id="1335230"/>
    <lineage>
        <taxon>Viruses</taxon>
        <taxon>Duplodnaviria</taxon>
        <taxon>Heunggongvirae</taxon>
        <taxon>Uroviricota</taxon>
        <taxon>Caudoviricetes</taxon>
        <taxon>Baikalvirus</taxon>
        <taxon>Baikalvirus PaBG</taxon>
    </lineage>
</organism>
<dbReference type="Proteomes" id="UP000015545">
    <property type="component" value="Segment"/>
</dbReference>
<gene>
    <name evidence="1" type="ORF">PaBG_00242</name>
</gene>
<evidence type="ECO:0000313" key="2">
    <source>
        <dbReference type="Proteomes" id="UP000015545"/>
    </source>
</evidence>
<dbReference type="EMBL" id="KF147891">
    <property type="protein sequence ID" value="AGS82125.1"/>
    <property type="molecule type" value="Genomic_DNA"/>
</dbReference>
<sequence>MLLQFIDPKSNVKNAVRIDRINKGNAELSVDASMLEQESDGEGGTRPVAATGWDFYWFVIGSDADA</sequence>
<evidence type="ECO:0000313" key="1">
    <source>
        <dbReference type="EMBL" id="AGS82125.1"/>
    </source>
</evidence>
<accession>S5VZR1</accession>
<protein>
    <submittedName>
        <fullName evidence="1">Uncharacterized protein</fullName>
    </submittedName>
</protein>
<proteinExistence type="predicted"/>
<keyword evidence="2" id="KW-1185">Reference proteome</keyword>